<protein>
    <submittedName>
        <fullName evidence="2">Uncharacterized protein</fullName>
    </submittedName>
</protein>
<accession>A0ABT3H5C4</accession>
<proteinExistence type="predicted"/>
<evidence type="ECO:0000313" key="2">
    <source>
        <dbReference type="EMBL" id="MCW1935001.1"/>
    </source>
</evidence>
<keyword evidence="1" id="KW-1133">Transmembrane helix</keyword>
<feature type="transmembrane region" description="Helical" evidence="1">
    <location>
        <begin position="40"/>
        <end position="59"/>
    </location>
</feature>
<dbReference type="EMBL" id="JAPDFL010000002">
    <property type="protein sequence ID" value="MCW1935001.1"/>
    <property type="molecule type" value="Genomic_DNA"/>
</dbReference>
<keyword evidence="1" id="KW-0812">Transmembrane</keyword>
<dbReference type="Proteomes" id="UP001208938">
    <property type="component" value="Unassembled WGS sequence"/>
</dbReference>
<gene>
    <name evidence="2" type="ORF">OKW52_22780</name>
</gene>
<feature type="transmembrane region" description="Helical" evidence="1">
    <location>
        <begin position="413"/>
        <end position="438"/>
    </location>
</feature>
<dbReference type="RefSeq" id="WP_264507886.1">
    <property type="nucleotide sequence ID" value="NZ_JAPDFL010000002.1"/>
</dbReference>
<keyword evidence="1" id="KW-0472">Membrane</keyword>
<evidence type="ECO:0000313" key="3">
    <source>
        <dbReference type="Proteomes" id="UP001208938"/>
    </source>
</evidence>
<name>A0ABT3H5C4_9RHOB</name>
<feature type="transmembrane region" description="Helical" evidence="1">
    <location>
        <begin position="66"/>
        <end position="84"/>
    </location>
</feature>
<feature type="transmembrane region" description="Helical" evidence="1">
    <location>
        <begin position="355"/>
        <end position="376"/>
    </location>
</feature>
<feature type="transmembrane region" description="Helical" evidence="1">
    <location>
        <begin position="450"/>
        <end position="469"/>
    </location>
</feature>
<feature type="transmembrane region" description="Helical" evidence="1">
    <location>
        <begin position="331"/>
        <end position="349"/>
    </location>
</feature>
<comment type="caution">
    <text evidence="2">The sequence shown here is derived from an EMBL/GenBank/DDBJ whole genome shotgun (WGS) entry which is preliminary data.</text>
</comment>
<feature type="transmembrane region" description="Helical" evidence="1">
    <location>
        <begin position="256"/>
        <end position="277"/>
    </location>
</feature>
<feature type="transmembrane region" description="Helical" evidence="1">
    <location>
        <begin position="190"/>
        <end position="210"/>
    </location>
</feature>
<evidence type="ECO:0000256" key="1">
    <source>
        <dbReference type="SAM" id="Phobius"/>
    </source>
</evidence>
<keyword evidence="3" id="KW-1185">Reference proteome</keyword>
<sequence length="470" mass="49021">MDNFPRRRSAPSRAAALHRLAAVALAAAAGLTLADMLSHHHVFATAAAMLVIVHVGLCWPRIRTNARIMMAAALGLALIFIATGGKGADLALALSRAMYLPALLAVMAVLRVAAQRSEQVEVAAQFVVQQPPARRYTFLATGAHLLGILLNVGGYQLLLGIALGQRGAPEQSARAAEIRNRRIACAIMRGFNATVLWSPVGLAVNLLLPIMPTLDWFGYLPYGLTMLVVFSGLGWAMDRMGPRPLVPFAPPARDGAWAAILALLALVLAITGTAALLDYVFAVSMRAAVLMVIPVMALLWVMLTEKGPVGAKTATLGQQTLRALPDSANEIGLLAASGFLGLIVAQMIPPDAVRGLVQALSMGPGVVGALITVMILGLGMLGLSPMITGSAFVGAVVGAGLPMPEPMLMVATLGGWVGAAMLSPMTSTVAMLATATGLPSSVVGLRWNGVFALTFQAMVIVTLLVWQMLL</sequence>
<organism evidence="2 3">
    <name type="scientific">Pararhodobacter zhoushanensis</name>
    <dbReference type="NCBI Taxonomy" id="2479545"/>
    <lineage>
        <taxon>Bacteria</taxon>
        <taxon>Pseudomonadati</taxon>
        <taxon>Pseudomonadota</taxon>
        <taxon>Alphaproteobacteria</taxon>
        <taxon>Rhodobacterales</taxon>
        <taxon>Paracoccaceae</taxon>
        <taxon>Pararhodobacter</taxon>
    </lineage>
</organism>
<feature type="transmembrane region" description="Helical" evidence="1">
    <location>
        <begin position="383"/>
        <end position="401"/>
    </location>
</feature>
<feature type="transmembrane region" description="Helical" evidence="1">
    <location>
        <begin position="216"/>
        <end position="236"/>
    </location>
</feature>
<feature type="transmembrane region" description="Helical" evidence="1">
    <location>
        <begin position="283"/>
        <end position="303"/>
    </location>
</feature>
<reference evidence="2 3" key="1">
    <citation type="submission" date="2022-10" db="EMBL/GenBank/DDBJ databases">
        <title>Pararhodobacter sp. nov., isolated from marine algae.</title>
        <authorList>
            <person name="Choi B.J."/>
            <person name="Kim J.M."/>
            <person name="Lee J.K."/>
            <person name="Choi D.G."/>
            <person name="Jeon C.O."/>
        </authorList>
    </citation>
    <scope>NUCLEOTIDE SEQUENCE [LARGE SCALE GENOMIC DNA]</scope>
    <source>
        <strain evidence="2 3">ZQ420</strain>
    </source>
</reference>